<dbReference type="FunFam" id="3.40.50.620:FF:000008">
    <property type="entry name" value="Tyrosine--tRNA ligase"/>
    <property type="match status" value="1"/>
</dbReference>
<dbReference type="CDD" id="cd00165">
    <property type="entry name" value="S4"/>
    <property type="match status" value="1"/>
</dbReference>
<evidence type="ECO:0000256" key="12">
    <source>
        <dbReference type="PROSITE-ProRule" id="PRU00182"/>
    </source>
</evidence>
<evidence type="ECO:0000256" key="6">
    <source>
        <dbReference type="ARBA" id="ARBA00022884"/>
    </source>
</evidence>
<evidence type="ECO:0000256" key="1">
    <source>
        <dbReference type="ARBA" id="ARBA00004496"/>
    </source>
</evidence>
<evidence type="ECO:0000256" key="3">
    <source>
        <dbReference type="ARBA" id="ARBA00022598"/>
    </source>
</evidence>
<dbReference type="PANTHER" id="PTHR11766">
    <property type="entry name" value="TYROSYL-TRNA SYNTHETASE"/>
    <property type="match status" value="1"/>
</dbReference>
<dbReference type="GO" id="GO:0006437">
    <property type="term" value="P:tyrosyl-tRNA aminoacylation"/>
    <property type="evidence" value="ECO:0007669"/>
    <property type="project" value="UniProtKB-UniRule"/>
</dbReference>
<dbReference type="EC" id="6.1.1.1" evidence="11"/>
<dbReference type="KEGG" id="car:cauri_1339"/>
<evidence type="ECO:0000259" key="13">
    <source>
        <dbReference type="Pfam" id="PF22421"/>
    </source>
</evidence>
<dbReference type="InterPro" id="IPR014729">
    <property type="entry name" value="Rossmann-like_a/b/a_fold"/>
</dbReference>
<dbReference type="NCBIfam" id="TIGR00234">
    <property type="entry name" value="tyrS"/>
    <property type="match status" value="1"/>
</dbReference>
<comment type="subunit">
    <text evidence="11">Homodimer.</text>
</comment>
<dbReference type="InterPro" id="IPR024107">
    <property type="entry name" value="Tyr-tRNA-ligase_bac_1"/>
</dbReference>
<keyword evidence="5 11" id="KW-0067">ATP-binding</keyword>
<evidence type="ECO:0000256" key="10">
    <source>
        <dbReference type="ARBA" id="ARBA00060965"/>
    </source>
</evidence>
<dbReference type="eggNOG" id="COG0162">
    <property type="taxonomic scope" value="Bacteria"/>
</dbReference>
<feature type="binding site" evidence="11">
    <location>
        <position position="213"/>
    </location>
    <ligand>
        <name>L-tyrosine</name>
        <dbReference type="ChEBI" id="CHEBI:58315"/>
    </ligand>
</feature>
<dbReference type="InterPro" id="IPR002307">
    <property type="entry name" value="Tyr-tRNA-ligase"/>
</dbReference>
<dbReference type="Gene3D" id="3.10.290.10">
    <property type="entry name" value="RNA-binding S4 domain"/>
    <property type="match status" value="1"/>
</dbReference>
<comment type="subcellular location">
    <subcellularLocation>
        <location evidence="1 11">Cytoplasm</location>
    </subcellularLocation>
</comment>
<dbReference type="PROSITE" id="PS00178">
    <property type="entry name" value="AA_TRNA_LIGASE_I"/>
    <property type="match status" value="1"/>
</dbReference>
<dbReference type="Gene3D" id="3.40.50.620">
    <property type="entry name" value="HUPs"/>
    <property type="match status" value="1"/>
</dbReference>
<evidence type="ECO:0000256" key="4">
    <source>
        <dbReference type="ARBA" id="ARBA00022741"/>
    </source>
</evidence>
<feature type="binding site" evidence="11">
    <location>
        <position position="209"/>
    </location>
    <ligand>
        <name>L-tyrosine</name>
        <dbReference type="ChEBI" id="CHEBI:58315"/>
    </ligand>
</feature>
<gene>
    <name evidence="11 14" type="primary">tyrS</name>
    <name evidence="14" type="ordered locus">cauri_1339</name>
</gene>
<sequence length="461" mass="51490">MNVLAWPIPLRTTSPSCWWTTLRRGRARTRSQKNESIFKGAFMNIIDELQWRGLINQSTDLDALREACEEPITLYCGFDPTGDSLHAGHLVPMIMLRRFQKAGHHPIALAGGATGQIGDPRDVGERTMLSQETINDNMVAIKKQLRQFIDFAGENAATMVNNADWTSKMTVIDFLRDVGKNFSLNTMLDRDTVKRRLESDGISYTEFSYMLLQSNDYVHLHDEFDCILQIGGGDQWGNIVSGVDLNRRVKGAKVHGLTVPLVTDAQGQKFGKSTGGGKLWLDPEKTSPYSWYQYFLNAGDSVVIDYLRWFTFLSQEEIAEYEQKVAEEPFRREAQRRLAQEMTNLVHGEEATKSVKLATQALFGKAELADLDEQTLVGALSETTVADIAAGEPRTIVDLLVACGLADSKGAARRTIKEGGAYVNNQRIESDEWEPAAEDLLHGAWLVLRRGKKNFAGAKLN</sequence>
<protein>
    <recommendedName>
        <fullName evidence="11">Tyrosine--tRNA ligase</fullName>
        <ecNumber evidence="11">6.1.1.1</ecNumber>
    </recommendedName>
    <alternativeName>
        <fullName evidence="11">Tyrosyl-tRNA synthetase</fullName>
        <shortName evidence="11">TyrRS</shortName>
    </alternativeName>
</protein>
<feature type="short sequence motif" description="'KMSKS' region" evidence="11">
    <location>
        <begin position="269"/>
        <end position="273"/>
    </location>
</feature>
<keyword evidence="2 11" id="KW-0963">Cytoplasm</keyword>
<feature type="short sequence motif" description="'HIGH' region" evidence="11">
    <location>
        <begin position="80"/>
        <end position="89"/>
    </location>
</feature>
<dbReference type="Pfam" id="PF22421">
    <property type="entry name" value="SYY_C-terminal"/>
    <property type="match status" value="1"/>
</dbReference>
<evidence type="ECO:0000256" key="2">
    <source>
        <dbReference type="ARBA" id="ARBA00022490"/>
    </source>
</evidence>
<dbReference type="GO" id="GO:0042803">
    <property type="term" value="F:protein homodimerization activity"/>
    <property type="evidence" value="ECO:0007669"/>
    <property type="project" value="UniProtKB-ARBA"/>
</dbReference>
<keyword evidence="6 12" id="KW-0694">RNA-binding</keyword>
<keyword evidence="15" id="KW-1185">Reference proteome</keyword>
<dbReference type="SUPFAM" id="SSF55174">
    <property type="entry name" value="Alpha-L RNA-binding motif"/>
    <property type="match status" value="1"/>
</dbReference>
<dbReference type="InterPro" id="IPR002305">
    <property type="entry name" value="aa-tRNA-synth_Ic"/>
</dbReference>
<evidence type="ECO:0000256" key="11">
    <source>
        <dbReference type="HAMAP-Rule" id="MF_02006"/>
    </source>
</evidence>
<evidence type="ECO:0000313" key="15">
    <source>
        <dbReference type="Proteomes" id="UP000002077"/>
    </source>
</evidence>
<dbReference type="PROSITE" id="PS50889">
    <property type="entry name" value="S4"/>
    <property type="match status" value="1"/>
</dbReference>
<dbReference type="InterPro" id="IPR054608">
    <property type="entry name" value="SYY-like_C"/>
</dbReference>
<dbReference type="FunFam" id="3.10.290.10:FF:000014">
    <property type="entry name" value="Tyrosine--tRNA ligase"/>
    <property type="match status" value="1"/>
</dbReference>
<evidence type="ECO:0000313" key="14">
    <source>
        <dbReference type="EMBL" id="ACP32932.1"/>
    </source>
</evidence>
<dbReference type="SUPFAM" id="SSF52374">
    <property type="entry name" value="Nucleotidylyl transferase"/>
    <property type="match status" value="1"/>
</dbReference>
<dbReference type="Gene3D" id="1.10.240.10">
    <property type="entry name" value="Tyrosyl-Transfer RNA Synthetase"/>
    <property type="match status" value="1"/>
</dbReference>
<dbReference type="CDD" id="cd00805">
    <property type="entry name" value="TyrRS_core"/>
    <property type="match status" value="1"/>
</dbReference>
<dbReference type="HOGENOM" id="CLU_024003_0_2_11"/>
<evidence type="ECO:0000256" key="8">
    <source>
        <dbReference type="ARBA" id="ARBA00023146"/>
    </source>
</evidence>
<dbReference type="GO" id="GO:0005524">
    <property type="term" value="F:ATP binding"/>
    <property type="evidence" value="ECO:0007669"/>
    <property type="project" value="UniProtKB-UniRule"/>
</dbReference>
<dbReference type="PRINTS" id="PR01040">
    <property type="entry name" value="TRNASYNTHTYR"/>
</dbReference>
<dbReference type="Pfam" id="PF00579">
    <property type="entry name" value="tRNA-synt_1b"/>
    <property type="match status" value="1"/>
</dbReference>
<proteinExistence type="inferred from homology"/>
<dbReference type="Proteomes" id="UP000002077">
    <property type="component" value="Chromosome"/>
</dbReference>
<accession>C3PGH8</accession>
<dbReference type="GO" id="GO:0004831">
    <property type="term" value="F:tyrosine-tRNA ligase activity"/>
    <property type="evidence" value="ECO:0007669"/>
    <property type="project" value="UniProtKB-UniRule"/>
</dbReference>
<evidence type="ECO:0000256" key="5">
    <source>
        <dbReference type="ARBA" id="ARBA00022840"/>
    </source>
</evidence>
<organism evidence="14 15">
    <name type="scientific">Corynebacterium aurimucosum (strain ATCC 700975 / DSM 44827 / CIP 107346 / CN-1)</name>
    <name type="common">Corynebacterium nigricans</name>
    <dbReference type="NCBI Taxonomy" id="548476"/>
    <lineage>
        <taxon>Bacteria</taxon>
        <taxon>Bacillati</taxon>
        <taxon>Actinomycetota</taxon>
        <taxon>Actinomycetes</taxon>
        <taxon>Mycobacteriales</taxon>
        <taxon>Corynebacteriaceae</taxon>
        <taxon>Corynebacterium</taxon>
    </lineage>
</organism>
<keyword evidence="4 11" id="KW-0547">Nucleotide-binding</keyword>
<dbReference type="GO" id="GO:0005829">
    <property type="term" value="C:cytosol"/>
    <property type="evidence" value="ECO:0007669"/>
    <property type="project" value="TreeGrafter"/>
</dbReference>
<dbReference type="GO" id="GO:0003723">
    <property type="term" value="F:RNA binding"/>
    <property type="evidence" value="ECO:0007669"/>
    <property type="project" value="UniProtKB-KW"/>
</dbReference>
<keyword evidence="3 11" id="KW-0436">Ligase</keyword>
<dbReference type="InterPro" id="IPR001412">
    <property type="entry name" value="aa-tRNA-synth_I_CS"/>
</dbReference>
<comment type="function">
    <text evidence="11">Catalyzes the attachment of tyrosine to tRNA(Tyr) in a two-step reaction: tyrosine is first activated by ATP to form Tyr-AMP and then transferred to the acceptor end of tRNA(Tyr).</text>
</comment>
<evidence type="ECO:0000256" key="7">
    <source>
        <dbReference type="ARBA" id="ARBA00022917"/>
    </source>
</evidence>
<dbReference type="AlphaFoldDB" id="C3PGH8"/>
<feature type="domain" description="Tyrosine--tRNA ligase SYY-like C-terminal" evidence="13">
    <location>
        <begin position="391"/>
        <end position="455"/>
    </location>
</feature>
<dbReference type="InterPro" id="IPR036986">
    <property type="entry name" value="S4_RNA-bd_sf"/>
</dbReference>
<name>C3PGH8_CORA7</name>
<reference evidence="14 15" key="1">
    <citation type="journal article" date="2010" name="BMC Genomics">
        <title>Complete genome sequence and lifestyle of black-pigmented Corynebacterium aurimucosum ATCC 700975 (formerly C. nigricans CN-1) isolated from a vaginal swab of a woman with spontaneous abortion.</title>
        <authorList>
            <person name="Trost E."/>
            <person name="Gotker S."/>
            <person name="Schneider J."/>
            <person name="Schneiker-Bekel S."/>
            <person name="Szczepanowski R."/>
            <person name="Tilker A."/>
            <person name="Viehoever P."/>
            <person name="Arnold W."/>
            <person name="Bekel T."/>
            <person name="Blom J."/>
            <person name="Gartemann K.H."/>
            <person name="Linke B."/>
            <person name="Goesmann A."/>
            <person name="Puhler A."/>
            <person name="Shukla S.K."/>
            <person name="Tauch A."/>
        </authorList>
    </citation>
    <scope>NUCLEOTIDE SEQUENCE [LARGE SCALE GENOMIC DNA]</scope>
    <source>
        <strain evidence="15">ATCC 700975 / DSM 44827 / CIP 107346 / CN-1</strain>
    </source>
</reference>
<dbReference type="STRING" id="548476.cauri_1339"/>
<dbReference type="HAMAP" id="MF_02006">
    <property type="entry name" value="Tyr_tRNA_synth_type1"/>
    <property type="match status" value="1"/>
</dbReference>
<dbReference type="FunFam" id="1.10.240.10:FF:000001">
    <property type="entry name" value="Tyrosine--tRNA ligase"/>
    <property type="match status" value="1"/>
</dbReference>
<feature type="binding site" evidence="11">
    <location>
        <position position="272"/>
    </location>
    <ligand>
        <name>ATP</name>
        <dbReference type="ChEBI" id="CHEBI:30616"/>
    </ligand>
</feature>
<keyword evidence="7 11" id="KW-0648">Protein biosynthesis</keyword>
<comment type="similarity">
    <text evidence="10 11">Belongs to the class-I aminoacyl-tRNA synthetase family. TyrS type 1 subfamily.</text>
</comment>
<evidence type="ECO:0000256" key="9">
    <source>
        <dbReference type="ARBA" id="ARBA00048248"/>
    </source>
</evidence>
<dbReference type="EMBL" id="CP001601">
    <property type="protein sequence ID" value="ACP32932.1"/>
    <property type="molecule type" value="Genomic_DNA"/>
</dbReference>
<dbReference type="PANTHER" id="PTHR11766:SF0">
    <property type="entry name" value="TYROSINE--TRNA LIGASE, MITOCHONDRIAL"/>
    <property type="match status" value="1"/>
</dbReference>
<comment type="catalytic activity">
    <reaction evidence="9 11">
        <text>tRNA(Tyr) + L-tyrosine + ATP = L-tyrosyl-tRNA(Tyr) + AMP + diphosphate + H(+)</text>
        <dbReference type="Rhea" id="RHEA:10220"/>
        <dbReference type="Rhea" id="RHEA-COMP:9706"/>
        <dbReference type="Rhea" id="RHEA-COMP:9707"/>
        <dbReference type="ChEBI" id="CHEBI:15378"/>
        <dbReference type="ChEBI" id="CHEBI:30616"/>
        <dbReference type="ChEBI" id="CHEBI:33019"/>
        <dbReference type="ChEBI" id="CHEBI:58315"/>
        <dbReference type="ChEBI" id="CHEBI:78442"/>
        <dbReference type="ChEBI" id="CHEBI:78536"/>
        <dbReference type="ChEBI" id="CHEBI:456215"/>
        <dbReference type="EC" id="6.1.1.1"/>
    </reaction>
</comment>
<dbReference type="InterPro" id="IPR024088">
    <property type="entry name" value="Tyr-tRNA-ligase_bac-type"/>
</dbReference>
<feature type="binding site" evidence="11">
    <location>
        <position position="75"/>
    </location>
    <ligand>
        <name>L-tyrosine</name>
        <dbReference type="ChEBI" id="CHEBI:58315"/>
    </ligand>
</feature>
<keyword evidence="8 11" id="KW-0030">Aminoacyl-tRNA synthetase</keyword>